<keyword evidence="2" id="KW-1185">Reference proteome</keyword>
<dbReference type="PANTHER" id="PTHR46060:SF1">
    <property type="entry name" value="MARINER MOS1 TRANSPOSASE-LIKE PROTEIN"/>
    <property type="match status" value="1"/>
</dbReference>
<comment type="caution">
    <text evidence="1">The sequence shown here is derived from an EMBL/GenBank/DDBJ whole genome shotgun (WGS) entry which is preliminary data.</text>
</comment>
<dbReference type="InterPro" id="IPR001888">
    <property type="entry name" value="Transposase_1"/>
</dbReference>
<gene>
    <name evidence="1" type="primary">NCL1_41798</name>
    <name evidence="1" type="ORF">TNCT_88081</name>
</gene>
<organism evidence="1 2">
    <name type="scientific">Trichonephila clavata</name>
    <name type="common">Joro spider</name>
    <name type="synonym">Nephila clavata</name>
    <dbReference type="NCBI Taxonomy" id="2740835"/>
    <lineage>
        <taxon>Eukaryota</taxon>
        <taxon>Metazoa</taxon>
        <taxon>Ecdysozoa</taxon>
        <taxon>Arthropoda</taxon>
        <taxon>Chelicerata</taxon>
        <taxon>Arachnida</taxon>
        <taxon>Araneae</taxon>
        <taxon>Araneomorphae</taxon>
        <taxon>Entelegynae</taxon>
        <taxon>Araneoidea</taxon>
        <taxon>Nephilidae</taxon>
        <taxon>Trichonephila</taxon>
    </lineage>
</organism>
<dbReference type="PANTHER" id="PTHR46060">
    <property type="entry name" value="MARINER MOS1 TRANSPOSASE-LIKE PROTEIN"/>
    <property type="match status" value="1"/>
</dbReference>
<accession>A0A8X6HPX3</accession>
<dbReference type="InterPro" id="IPR036397">
    <property type="entry name" value="RNaseH_sf"/>
</dbReference>
<dbReference type="OrthoDB" id="6431202at2759"/>
<dbReference type="GO" id="GO:0003676">
    <property type="term" value="F:nucleic acid binding"/>
    <property type="evidence" value="ECO:0007669"/>
    <property type="project" value="InterPro"/>
</dbReference>
<dbReference type="AlphaFoldDB" id="A0A8X6HPX3"/>
<evidence type="ECO:0000313" key="1">
    <source>
        <dbReference type="EMBL" id="GFR07309.1"/>
    </source>
</evidence>
<sequence length="141" mass="16569">MEWRPAGSPMRQQVRQNPSPVKLMVIVMYDVRGVIVCLFVHHGGTVTAQYYRDLLVRQIRRGFRDKRQDLVDSAIIMHDNARPHKAECVRQLLRRCRWEELEHPLYSPDISPCDFDLIPKIKDPIRGRRLATREDIANAVR</sequence>
<evidence type="ECO:0000313" key="2">
    <source>
        <dbReference type="Proteomes" id="UP000887116"/>
    </source>
</evidence>
<dbReference type="InterPro" id="IPR052709">
    <property type="entry name" value="Transposase-MT_Hybrid"/>
</dbReference>
<protein>
    <recommendedName>
        <fullName evidence="3">Transposase</fullName>
    </recommendedName>
</protein>
<dbReference type="Gene3D" id="3.30.420.10">
    <property type="entry name" value="Ribonuclease H-like superfamily/Ribonuclease H"/>
    <property type="match status" value="1"/>
</dbReference>
<dbReference type="Proteomes" id="UP000887116">
    <property type="component" value="Unassembled WGS sequence"/>
</dbReference>
<name>A0A8X6HPX3_TRICU</name>
<proteinExistence type="predicted"/>
<dbReference type="EMBL" id="BMAO01035980">
    <property type="protein sequence ID" value="GFR07309.1"/>
    <property type="molecule type" value="Genomic_DNA"/>
</dbReference>
<reference evidence="1" key="1">
    <citation type="submission" date="2020-07" db="EMBL/GenBank/DDBJ databases">
        <title>Multicomponent nature underlies the extraordinary mechanical properties of spider dragline silk.</title>
        <authorList>
            <person name="Kono N."/>
            <person name="Nakamura H."/>
            <person name="Mori M."/>
            <person name="Yoshida Y."/>
            <person name="Ohtoshi R."/>
            <person name="Malay A.D."/>
            <person name="Moran D.A.P."/>
            <person name="Tomita M."/>
            <person name="Numata K."/>
            <person name="Arakawa K."/>
        </authorList>
    </citation>
    <scope>NUCLEOTIDE SEQUENCE</scope>
</reference>
<evidence type="ECO:0008006" key="3">
    <source>
        <dbReference type="Google" id="ProtNLM"/>
    </source>
</evidence>
<dbReference type="Pfam" id="PF01359">
    <property type="entry name" value="Transposase_1"/>
    <property type="match status" value="1"/>
</dbReference>